<dbReference type="Gene3D" id="3.30.590.10">
    <property type="entry name" value="Glutamine synthetase/guanido kinase, catalytic domain"/>
    <property type="match status" value="1"/>
</dbReference>
<dbReference type="SUPFAM" id="SSF55931">
    <property type="entry name" value="Glutamine synthetase/guanido kinase"/>
    <property type="match status" value="1"/>
</dbReference>
<evidence type="ECO:0000256" key="10">
    <source>
        <dbReference type="ARBA" id="ARBA00022842"/>
    </source>
</evidence>
<evidence type="ECO:0000259" key="20">
    <source>
        <dbReference type="PROSITE" id="PS51987"/>
    </source>
</evidence>
<dbReference type="InterPro" id="IPR004809">
    <property type="entry name" value="Gln_synth_I"/>
</dbReference>
<evidence type="ECO:0000313" key="21">
    <source>
        <dbReference type="EMBL" id="MBD3325591.1"/>
    </source>
</evidence>
<dbReference type="InterPro" id="IPR036651">
    <property type="entry name" value="Gln_synt_N_sf"/>
</dbReference>
<dbReference type="Pfam" id="PF00120">
    <property type="entry name" value="Gln-synt_C"/>
    <property type="match status" value="1"/>
</dbReference>
<dbReference type="InterPro" id="IPR027302">
    <property type="entry name" value="Gln_synth_N_conserv_site"/>
</dbReference>
<feature type="binding site" evidence="13">
    <location>
        <position position="178"/>
    </location>
    <ligand>
        <name>ATP</name>
        <dbReference type="ChEBI" id="CHEBI:30616"/>
    </ligand>
</feature>
<dbReference type="EC" id="6.3.1.2" evidence="3 18"/>
<feature type="modified residue" description="O-AMP-tyrosine" evidence="15">
    <location>
        <position position="372"/>
    </location>
</feature>
<feature type="binding site" evidence="12">
    <location>
        <position position="334"/>
    </location>
    <ligand>
        <name>L-glutamate</name>
        <dbReference type="ChEBI" id="CHEBI:29985"/>
    </ligand>
</feature>
<evidence type="ECO:0000256" key="12">
    <source>
        <dbReference type="PIRSR" id="PIRSR604809-1"/>
    </source>
</evidence>
<keyword evidence="8 13" id="KW-0547">Nucleotide-binding</keyword>
<feature type="binding site" evidence="14">
    <location>
        <position position="183"/>
    </location>
    <ligand>
        <name>Mg(2+)</name>
        <dbReference type="ChEBI" id="CHEBI:18420"/>
        <label>1</label>
    </ligand>
</feature>
<feature type="binding site" evidence="12">
    <location>
        <position position="294"/>
    </location>
    <ligand>
        <name>L-glutamate</name>
        <dbReference type="ChEBI" id="CHEBI:29985"/>
    </ligand>
</feature>
<evidence type="ECO:0000256" key="2">
    <source>
        <dbReference type="ARBA" id="ARBA00009897"/>
    </source>
</evidence>
<evidence type="ECO:0000256" key="17">
    <source>
        <dbReference type="RuleBase" id="RU000384"/>
    </source>
</evidence>
<comment type="cofactor">
    <cofactor evidence="14">
        <name>Mg(2+)</name>
        <dbReference type="ChEBI" id="CHEBI:18420"/>
    </cofactor>
    <text evidence="14">Binds 2 Mg(2+) ions per subunit.</text>
</comment>
<dbReference type="SUPFAM" id="SSF54368">
    <property type="entry name" value="Glutamine synthetase, N-terminal domain"/>
    <property type="match status" value="1"/>
</dbReference>
<dbReference type="GO" id="GO:0005737">
    <property type="term" value="C:cytoplasm"/>
    <property type="evidence" value="ECO:0007669"/>
    <property type="project" value="UniProtKB-SubCell"/>
</dbReference>
<gene>
    <name evidence="21" type="primary">glnA</name>
    <name evidence="21" type="ORF">GF339_13485</name>
</gene>
<dbReference type="PROSITE" id="PS51987">
    <property type="entry name" value="GS_CATALYTIC"/>
    <property type="match status" value="1"/>
</dbReference>
<feature type="binding site" evidence="14">
    <location>
        <position position="332"/>
    </location>
    <ligand>
        <name>Mg(2+)</name>
        <dbReference type="ChEBI" id="CHEBI:18420"/>
        <label>1</label>
    </ligand>
</feature>
<evidence type="ECO:0000313" key="22">
    <source>
        <dbReference type="Proteomes" id="UP000649604"/>
    </source>
</evidence>
<feature type="binding site" evidence="14">
    <location>
        <position position="130"/>
    </location>
    <ligand>
        <name>Mg(2+)</name>
        <dbReference type="ChEBI" id="CHEBI:18420"/>
        <label>1</label>
    </ligand>
</feature>
<evidence type="ECO:0000259" key="19">
    <source>
        <dbReference type="PROSITE" id="PS51986"/>
    </source>
</evidence>
<evidence type="ECO:0000256" key="5">
    <source>
        <dbReference type="ARBA" id="ARBA00022490"/>
    </source>
</evidence>
<keyword evidence="9 13" id="KW-0067">ATP-binding</keyword>
<comment type="catalytic activity">
    <reaction evidence="11 18">
        <text>L-glutamate + NH4(+) + ATP = L-glutamine + ADP + phosphate + H(+)</text>
        <dbReference type="Rhea" id="RHEA:16169"/>
        <dbReference type="ChEBI" id="CHEBI:15378"/>
        <dbReference type="ChEBI" id="CHEBI:28938"/>
        <dbReference type="ChEBI" id="CHEBI:29985"/>
        <dbReference type="ChEBI" id="CHEBI:30616"/>
        <dbReference type="ChEBI" id="CHEBI:43474"/>
        <dbReference type="ChEBI" id="CHEBI:58359"/>
        <dbReference type="ChEBI" id="CHEBI:456216"/>
        <dbReference type="EC" id="6.3.1.2"/>
    </reaction>
</comment>
<dbReference type="Pfam" id="PF03951">
    <property type="entry name" value="Gln-synt_N"/>
    <property type="match status" value="1"/>
</dbReference>
<dbReference type="FunFam" id="3.30.590.10:FF:000003">
    <property type="entry name" value="Glutamine synthetase 2"/>
    <property type="match status" value="1"/>
</dbReference>
<dbReference type="PANTHER" id="PTHR43785:SF12">
    <property type="entry name" value="TYPE-1 GLUTAMINE SYNTHETASE 2"/>
    <property type="match status" value="1"/>
</dbReference>
<evidence type="ECO:0000256" key="9">
    <source>
        <dbReference type="ARBA" id="ARBA00022840"/>
    </source>
</evidence>
<dbReference type="InterPro" id="IPR008146">
    <property type="entry name" value="Gln_synth_cat_dom"/>
</dbReference>
<sequence>MDMEILELVKKDNVKFIQLQFTDILGVVKSLTIPASKLADSLQDGTWFDGSSIEGFMRIQESDQFLKPDIDTYAVIPWLKSDEGNTARFICDVHTPDGEPFEGDPRYILKKVLQEAKEMGFEMNTGPELEFFLFKKENSKLEPLPHDTGGYFDLTSDEAISIRHEMHVALSGFGIDVEALHHEVAEGQHEIDFRYADALKTADNAITLRFVLKAIAQRHGLHATFMPKPIAGINGSGMHTHQSLFEIATGKNAFFDESNQYKLSKVALGYIAGVLQHVKGMCAVLSPTVNSYKRLVPGYEAPVYLSWARINRSALIRIPRYSKGKVQATRCELRCPDPTCNPYLAFALMLKAGLEGIKNNLTPPDPVEEDVYHFSDKDLQEKKIETLPSTLAEALTEMRKDPLIKEALGEHTYQKYLDAKQAEWDDFRLSVSQWELDSYLEIY</sequence>
<dbReference type="GO" id="GO:0005524">
    <property type="term" value="F:ATP binding"/>
    <property type="evidence" value="ECO:0007669"/>
    <property type="project" value="UniProtKB-KW"/>
</dbReference>
<evidence type="ECO:0000256" key="1">
    <source>
        <dbReference type="ARBA" id="ARBA00004496"/>
    </source>
</evidence>
<organism evidence="21 22">
    <name type="scientific">candidate division KSB3 bacterium</name>
    <dbReference type="NCBI Taxonomy" id="2044937"/>
    <lineage>
        <taxon>Bacteria</taxon>
        <taxon>candidate division KSB3</taxon>
    </lineage>
</organism>
<keyword evidence="5" id="KW-0963">Cytoplasm</keyword>
<protein>
    <recommendedName>
        <fullName evidence="4 18">Glutamine synthetase</fullName>
        <ecNumber evidence="3 18">6.3.1.2</ecNumber>
    </recommendedName>
</protein>
<dbReference type="PROSITE" id="PS00180">
    <property type="entry name" value="GLNA_1"/>
    <property type="match status" value="1"/>
</dbReference>
<feature type="domain" description="GS beta-grasp" evidence="19">
    <location>
        <begin position="12"/>
        <end position="98"/>
    </location>
</feature>
<evidence type="ECO:0000256" key="7">
    <source>
        <dbReference type="ARBA" id="ARBA00022723"/>
    </source>
</evidence>
<evidence type="ECO:0000256" key="14">
    <source>
        <dbReference type="PIRSR" id="PIRSR604809-3"/>
    </source>
</evidence>
<feature type="binding site" evidence="12">
    <location>
        <position position="300"/>
    </location>
    <ligand>
        <name>L-glutamate</name>
        <dbReference type="ChEBI" id="CHEBI:29985"/>
    </ligand>
</feature>
<dbReference type="InterPro" id="IPR014746">
    <property type="entry name" value="Gln_synth/guanido_kin_cat_dom"/>
</dbReference>
<feature type="domain" description="GS catalytic" evidence="20">
    <location>
        <begin position="105"/>
        <end position="443"/>
    </location>
</feature>
<feature type="binding site" evidence="12">
    <location>
        <begin position="234"/>
        <end position="235"/>
    </location>
    <ligand>
        <name>L-glutamate</name>
        <dbReference type="ChEBI" id="CHEBI:29985"/>
    </ligand>
</feature>
<evidence type="ECO:0000256" key="4">
    <source>
        <dbReference type="ARBA" id="ARBA00021364"/>
    </source>
</evidence>
<dbReference type="NCBIfam" id="TIGR00653">
    <property type="entry name" value="GlnA"/>
    <property type="match status" value="1"/>
</dbReference>
<dbReference type="Proteomes" id="UP000649604">
    <property type="component" value="Unassembled WGS sequence"/>
</dbReference>
<evidence type="ECO:0000256" key="11">
    <source>
        <dbReference type="ARBA" id="ARBA00049436"/>
    </source>
</evidence>
<evidence type="ECO:0000256" key="8">
    <source>
        <dbReference type="ARBA" id="ARBA00022741"/>
    </source>
</evidence>
<keyword evidence="10 14" id="KW-0460">Magnesium</keyword>
<evidence type="ECO:0000256" key="16">
    <source>
        <dbReference type="PROSITE-ProRule" id="PRU01330"/>
    </source>
</evidence>
<feature type="binding site" evidence="12">
    <location>
        <position position="312"/>
    </location>
    <ligand>
        <name>L-glutamate</name>
        <dbReference type="ChEBI" id="CHEBI:29985"/>
    </ligand>
</feature>
<name>A0A9D5Q780_9BACT</name>
<feature type="binding site" evidence="14">
    <location>
        <position position="190"/>
    </location>
    <ligand>
        <name>Mg(2+)</name>
        <dbReference type="ChEBI" id="CHEBI:18420"/>
        <label>1</label>
    </ligand>
</feature>
<dbReference type="InterPro" id="IPR008147">
    <property type="entry name" value="Gln_synt_N"/>
</dbReference>
<dbReference type="GO" id="GO:0004356">
    <property type="term" value="F:glutamine synthetase activity"/>
    <property type="evidence" value="ECO:0007669"/>
    <property type="project" value="UniProtKB-EC"/>
</dbReference>
<keyword evidence="7 14" id="KW-0479">Metal-binding</keyword>
<accession>A0A9D5Q780</accession>
<feature type="binding site" evidence="13">
    <location>
        <begin position="241"/>
        <end position="243"/>
    </location>
    <ligand>
        <name>ATP</name>
        <dbReference type="ChEBI" id="CHEBI:30616"/>
    </ligand>
</feature>
<keyword evidence="6 18" id="KW-0436">Ligase</keyword>
<feature type="binding site" evidence="14">
    <location>
        <position position="128"/>
    </location>
    <ligand>
        <name>Mg(2+)</name>
        <dbReference type="ChEBI" id="CHEBI:18420"/>
        <label>1</label>
    </ligand>
</feature>
<feature type="binding site" evidence="13">
    <location>
        <position position="312"/>
    </location>
    <ligand>
        <name>ATP</name>
        <dbReference type="ChEBI" id="CHEBI:30616"/>
    </ligand>
</feature>
<evidence type="ECO:0000256" key="15">
    <source>
        <dbReference type="PIRSR" id="PIRSR604809-50"/>
    </source>
</evidence>
<reference evidence="21" key="1">
    <citation type="submission" date="2019-11" db="EMBL/GenBank/DDBJ databases">
        <title>Microbial mats filling the niche in hypersaline microbial mats.</title>
        <authorList>
            <person name="Wong H.L."/>
            <person name="Macleod F.I."/>
            <person name="White R.A. III"/>
            <person name="Burns B.P."/>
        </authorList>
    </citation>
    <scope>NUCLEOTIDE SEQUENCE</scope>
    <source>
        <strain evidence="21">Rbin_158</strain>
    </source>
</reference>
<evidence type="ECO:0000256" key="3">
    <source>
        <dbReference type="ARBA" id="ARBA00012937"/>
    </source>
</evidence>
<dbReference type="GO" id="GO:0046872">
    <property type="term" value="F:metal ion binding"/>
    <property type="evidence" value="ECO:0007669"/>
    <property type="project" value="UniProtKB-KW"/>
</dbReference>
<feature type="binding site" evidence="13">
    <location>
        <begin position="193"/>
        <end position="195"/>
    </location>
    <ligand>
        <name>ATP</name>
        <dbReference type="ChEBI" id="CHEBI:30616"/>
    </ligand>
</feature>
<dbReference type="PROSITE" id="PS51986">
    <property type="entry name" value="GS_BETA_GRASP"/>
    <property type="match status" value="1"/>
</dbReference>
<dbReference type="EMBL" id="WJJP01000436">
    <property type="protein sequence ID" value="MBD3325591.1"/>
    <property type="molecule type" value="Genomic_DNA"/>
</dbReference>
<comment type="similarity">
    <text evidence="2 16 17">Belongs to the glutamine synthetase family.</text>
</comment>
<evidence type="ECO:0000256" key="6">
    <source>
        <dbReference type="ARBA" id="ARBA00022598"/>
    </source>
</evidence>
<dbReference type="InterPro" id="IPR027303">
    <property type="entry name" value="Gln_synth_gly_rich_site"/>
</dbReference>
<dbReference type="PANTHER" id="PTHR43785">
    <property type="entry name" value="GAMMA-GLUTAMYLPUTRESCINE SYNTHETASE"/>
    <property type="match status" value="1"/>
</dbReference>
<keyword evidence="15" id="KW-0597">Phosphoprotein</keyword>
<comment type="caution">
    <text evidence="21">The sequence shown here is derived from an EMBL/GenBank/DDBJ whole genome shotgun (WGS) entry which is preliminary data.</text>
</comment>
<feature type="binding site" evidence="14">
    <location>
        <position position="239"/>
    </location>
    <ligand>
        <name>Mg(2+)</name>
        <dbReference type="ChEBI" id="CHEBI:18420"/>
        <label>1</label>
    </ligand>
</feature>
<dbReference type="GO" id="GO:0006542">
    <property type="term" value="P:glutamine biosynthetic process"/>
    <property type="evidence" value="ECO:0007669"/>
    <property type="project" value="InterPro"/>
</dbReference>
<dbReference type="PROSITE" id="PS00181">
    <property type="entry name" value="GLNA_ATP"/>
    <property type="match status" value="1"/>
</dbReference>
<proteinExistence type="inferred from homology"/>
<dbReference type="Gene3D" id="3.10.20.70">
    <property type="entry name" value="Glutamine synthetase, N-terminal domain"/>
    <property type="match status" value="1"/>
</dbReference>
<comment type="subcellular location">
    <subcellularLocation>
        <location evidence="1">Cytoplasm</location>
    </subcellularLocation>
</comment>
<dbReference type="AlphaFoldDB" id="A0A9D5Q780"/>
<dbReference type="SMART" id="SM01230">
    <property type="entry name" value="Gln-synt_C"/>
    <property type="match status" value="1"/>
</dbReference>
<evidence type="ECO:0000256" key="13">
    <source>
        <dbReference type="PIRSR" id="PIRSR604809-2"/>
    </source>
</evidence>
<evidence type="ECO:0000256" key="18">
    <source>
        <dbReference type="RuleBase" id="RU004356"/>
    </source>
</evidence>